<dbReference type="GO" id="GO:0071539">
    <property type="term" value="P:protein localization to centrosome"/>
    <property type="evidence" value="ECO:0007669"/>
    <property type="project" value="TreeGrafter"/>
</dbReference>
<feature type="region of interest" description="Disordered" evidence="2">
    <location>
        <begin position="234"/>
        <end position="254"/>
    </location>
</feature>
<dbReference type="Pfam" id="PF15718">
    <property type="entry name" value="MNR"/>
    <property type="match status" value="2"/>
</dbReference>
<accession>A0A8B6D5Z7</accession>
<evidence type="ECO:0000256" key="1">
    <source>
        <dbReference type="SAM" id="Coils"/>
    </source>
</evidence>
<feature type="coiled-coil region" evidence="1">
    <location>
        <begin position="193"/>
        <end position="220"/>
    </location>
</feature>
<dbReference type="EMBL" id="UYJE01002809">
    <property type="protein sequence ID" value="VDI13868.1"/>
    <property type="molecule type" value="Genomic_DNA"/>
</dbReference>
<dbReference type="Proteomes" id="UP000596742">
    <property type="component" value="Unassembled WGS sequence"/>
</dbReference>
<dbReference type="InterPro" id="IPR031447">
    <property type="entry name" value="MNR"/>
</dbReference>
<proteinExistence type="predicted"/>
<dbReference type="PANTHER" id="PTHR15732">
    <property type="entry name" value="PROTEIN MOONRAKER"/>
    <property type="match status" value="1"/>
</dbReference>
<evidence type="ECO:0000313" key="3">
    <source>
        <dbReference type="EMBL" id="VDI13868.1"/>
    </source>
</evidence>
<evidence type="ECO:0000313" key="4">
    <source>
        <dbReference type="Proteomes" id="UP000596742"/>
    </source>
</evidence>
<feature type="region of interest" description="Disordered" evidence="2">
    <location>
        <begin position="984"/>
        <end position="1033"/>
    </location>
</feature>
<feature type="compositionally biased region" description="Low complexity" evidence="2">
    <location>
        <begin position="511"/>
        <end position="522"/>
    </location>
</feature>
<keyword evidence="1" id="KW-0175">Coiled coil</keyword>
<dbReference type="OrthoDB" id="10072648at2759"/>
<evidence type="ECO:0000256" key="2">
    <source>
        <dbReference type="SAM" id="MobiDB-lite"/>
    </source>
</evidence>
<dbReference type="PANTHER" id="PTHR15732:SF4">
    <property type="entry name" value="PROTEIN MOONRAKER"/>
    <property type="match status" value="1"/>
</dbReference>
<feature type="compositionally biased region" description="Acidic residues" evidence="2">
    <location>
        <begin position="1001"/>
        <end position="1033"/>
    </location>
</feature>
<reference evidence="3" key="1">
    <citation type="submission" date="2018-11" db="EMBL/GenBank/DDBJ databases">
        <authorList>
            <person name="Alioto T."/>
            <person name="Alioto T."/>
        </authorList>
    </citation>
    <scope>NUCLEOTIDE SEQUENCE</scope>
</reference>
<feature type="compositionally biased region" description="Basic and acidic residues" evidence="2">
    <location>
        <begin position="562"/>
        <end position="576"/>
    </location>
</feature>
<name>A0A8B6D5Z7_MYTGA</name>
<feature type="region of interest" description="Disordered" evidence="2">
    <location>
        <begin position="511"/>
        <end position="614"/>
    </location>
</feature>
<dbReference type="GO" id="GO:0007099">
    <property type="term" value="P:centriole replication"/>
    <property type="evidence" value="ECO:0007669"/>
    <property type="project" value="InterPro"/>
</dbReference>
<keyword evidence="4" id="KW-1185">Reference proteome</keyword>
<feature type="compositionally biased region" description="Polar residues" evidence="2">
    <location>
        <begin position="156"/>
        <end position="177"/>
    </location>
</feature>
<organism evidence="3 4">
    <name type="scientific">Mytilus galloprovincialis</name>
    <name type="common">Mediterranean mussel</name>
    <dbReference type="NCBI Taxonomy" id="29158"/>
    <lineage>
        <taxon>Eukaryota</taxon>
        <taxon>Metazoa</taxon>
        <taxon>Spiralia</taxon>
        <taxon>Lophotrochozoa</taxon>
        <taxon>Mollusca</taxon>
        <taxon>Bivalvia</taxon>
        <taxon>Autobranchia</taxon>
        <taxon>Pteriomorphia</taxon>
        <taxon>Mytilida</taxon>
        <taxon>Mytiloidea</taxon>
        <taxon>Mytilidae</taxon>
        <taxon>Mytilinae</taxon>
        <taxon>Mytilus</taxon>
    </lineage>
</organism>
<feature type="compositionally biased region" description="Basic and acidic residues" evidence="2">
    <location>
        <begin position="141"/>
        <end position="155"/>
    </location>
</feature>
<comment type="caution">
    <text evidence="3">The sequence shown here is derived from an EMBL/GenBank/DDBJ whole genome shotgun (WGS) entry which is preliminary data.</text>
</comment>
<feature type="region of interest" description="Disordered" evidence="2">
    <location>
        <begin position="386"/>
        <end position="426"/>
    </location>
</feature>
<sequence>MYSSNNAILHSKASVMIPGQNQLLFNLDAHPQPYKSAVQFHHPRAIVLDKGGPMAPDFQHINQRHLNESSQSVTGGMNFSSLSEDRLSLAVKLAQRDLRKKKERSQQRSRSPSPKGKTRIITGKRYWDKQQAATNKSRQMKIKEHDKNRHPRDARTQTPPRMQQNRAFPATTNSPPSRDTDFKLYPVKRSAPIDQPAKEIERLQREMEGYLQQIQVIEQRVLRDQNVEFLQPSKSRKKDGYLPQEEDAVRKKLRSEETATRAARQMYVLRQQVRQIQQELTKTGTDKTKHTKKSQAMARLAAAHRYAVRTIQAFVTNLPNTDLHSGLPSSYHELALLIRQMSLLSTQLSSDGKSTVQEDLVKMLDRVDELNKAWCVEVTKPPVIETTQEEVTSRRRKSPVSRQLPQPSFRPAPHRGKENKPVKGVLKKPAIKRSNVQKQQVAWNTGTPERKAMLRAGIEALMDTSDVQQGKAGMAWNVPLQEEPVRKPASKTSLILPGRLQNQRIKAQRAVKQVQQHQQQQRSLAWQPQRPALSKQMSKPHYESDPDVHYRDPTLSSSLKALDARDRSLSPYRCDRSFSAPPSPSSERAHSPWIPSGKPKGHQRRSRSQSPYNSYRYLDLDGSDIVKSLFQGGHESRPRTRGGSPDRNLSLSERMVRDAEKKIQARLKPLLQKAEIIAFQQEEKTKTKRRQMADKALASFEDSGDDLTNMILGEVLDDTAKEYQRLERDEHVHREAVTMQDNPTLENIYQRLEQMEMESHNIRRRWATVHFEDVKPTTKVINNPIAPFAMEISKSKGPVIQEKPIEYNKDNSDVPIIFTKTKGLTLVKNRVLELDDLIGAESDRQAPPTFISLSDEVMRGIYSSQEAFDRHLKKTSHHPLGRFDPWVLAEEVSNLILDECLKDIAGELEDTNDAIMNQVCKAEFMVGNVSPDVESLPETKTTMYETDQAKITTYETGPISSPNRLSPVHRELLSPHRLSPLHREMVSQHQDDSVSFNVDEQYSEDAFEEDDSEEYEDVTDDVDEDNEDDDDEN</sequence>
<feature type="region of interest" description="Disordered" evidence="2">
    <location>
        <begin position="632"/>
        <end position="651"/>
    </location>
</feature>
<protein>
    <submittedName>
        <fullName evidence="3">Uncharacterized protein</fullName>
    </submittedName>
</protein>
<feature type="compositionally biased region" description="Basic and acidic residues" evidence="2">
    <location>
        <begin position="540"/>
        <end position="552"/>
    </location>
</feature>
<dbReference type="AlphaFoldDB" id="A0A8B6D5Z7"/>
<gene>
    <name evidence="3" type="ORF">MGAL_10B030957</name>
</gene>
<feature type="region of interest" description="Disordered" evidence="2">
    <location>
        <begin position="97"/>
        <end position="183"/>
    </location>
</feature>
<dbReference type="GO" id="GO:0034451">
    <property type="term" value="C:centriolar satellite"/>
    <property type="evidence" value="ECO:0007669"/>
    <property type="project" value="TreeGrafter"/>
</dbReference>